<reference evidence="1 2" key="1">
    <citation type="submission" date="2024-07" db="EMBL/GenBank/DDBJ databases">
        <authorList>
            <person name="Thanompreechachai J."/>
            <person name="Duangmal K."/>
        </authorList>
    </citation>
    <scope>NUCLEOTIDE SEQUENCE [LARGE SCALE GENOMIC DNA]</scope>
    <source>
        <strain evidence="1 2">LSe6-4</strain>
    </source>
</reference>
<dbReference type="Gene3D" id="3.40.50.300">
    <property type="entry name" value="P-loop containing nucleotide triphosphate hydrolases"/>
    <property type="match status" value="1"/>
</dbReference>
<proteinExistence type="predicted"/>
<name>A0ABV4H453_9ACTN</name>
<dbReference type="RefSeq" id="WP_370442551.1">
    <property type="nucleotide sequence ID" value="NZ_JBGFTU010000020.1"/>
</dbReference>
<evidence type="ECO:0008006" key="3">
    <source>
        <dbReference type="Google" id="ProtNLM"/>
    </source>
</evidence>
<comment type="caution">
    <text evidence="1">The sequence shown here is derived from an EMBL/GenBank/DDBJ whole genome shotgun (WGS) entry which is preliminary data.</text>
</comment>
<evidence type="ECO:0000313" key="1">
    <source>
        <dbReference type="EMBL" id="MEZ0166331.1"/>
    </source>
</evidence>
<dbReference type="EMBL" id="JBGFTU010000020">
    <property type="protein sequence ID" value="MEZ0166331.1"/>
    <property type="molecule type" value="Genomic_DNA"/>
</dbReference>
<gene>
    <name evidence="1" type="ORF">AB2L27_16340</name>
</gene>
<dbReference type="InterPro" id="IPR027417">
    <property type="entry name" value="P-loop_NTPase"/>
</dbReference>
<dbReference type="SUPFAM" id="SSF52540">
    <property type="entry name" value="P-loop containing nucleoside triphosphate hydrolases"/>
    <property type="match status" value="1"/>
</dbReference>
<accession>A0ABV4H453</accession>
<protein>
    <recommendedName>
        <fullName evidence="3">AAA family ATPase</fullName>
    </recommendedName>
</protein>
<organism evidence="1 2">
    <name type="scientific">Kineococcus halophytocola</name>
    <dbReference type="NCBI Taxonomy" id="3234027"/>
    <lineage>
        <taxon>Bacteria</taxon>
        <taxon>Bacillati</taxon>
        <taxon>Actinomycetota</taxon>
        <taxon>Actinomycetes</taxon>
        <taxon>Kineosporiales</taxon>
        <taxon>Kineosporiaceae</taxon>
        <taxon>Kineococcus</taxon>
    </lineage>
</organism>
<evidence type="ECO:0000313" key="2">
    <source>
        <dbReference type="Proteomes" id="UP001565927"/>
    </source>
</evidence>
<dbReference type="Proteomes" id="UP001565927">
    <property type="component" value="Unassembled WGS sequence"/>
</dbReference>
<sequence length="200" mass="20982">MLLLVTGASGQGTSTARRAVAPRLADEGVECVEFSDLVEIPEAPDTAWRQRSAEEVVRHALTLERSGRHLLFAGDPLAPGEIVGAPSGPALGTFDVLLLDADAATQTARLTGRGPVVGELEHHVAFATWFRGHVHDAAHRSHVLTAQGWDGLAAERLVGRPWRAAVLDTTGLGSDAVADAVAAWALRCLRRGRGSAPAGP</sequence>
<keyword evidence="2" id="KW-1185">Reference proteome</keyword>